<dbReference type="Proteomes" id="UP001151752">
    <property type="component" value="Chromosome 16"/>
</dbReference>
<comment type="caution">
    <text evidence="1">The sequence shown here is derived from an EMBL/GenBank/DDBJ whole genome shotgun (WGS) entry which is preliminary data.</text>
</comment>
<sequence>MQRNRQSPRRSPVPDIAYIIGGNRECREQAWVGDSLSFSQDNRWQSSFSYCEQFKEVSNRASSLYPAIASTLVEAEKAVEAGIERVLRRNGNELSNHVLALPLLPGHVNNAVEAQMAKGSHLYYIQQPRDGPRDGNIPAVNFSEGRVITWKSNV</sequence>
<evidence type="ECO:0000313" key="1">
    <source>
        <dbReference type="EMBL" id="KAJ6778366.1"/>
    </source>
</evidence>
<accession>A0A9Q0X3N3</accession>
<name>A0A9Q0X3N3_9ROSI</name>
<proteinExistence type="predicted"/>
<reference evidence="1" key="2">
    <citation type="journal article" date="2023" name="Int. J. Mol. Sci.">
        <title>De Novo Assembly and Annotation of 11 Diverse Shrub Willow (Salix) Genomes Reveals Novel Gene Organization in Sex-Linked Regions.</title>
        <authorList>
            <person name="Hyden B."/>
            <person name="Feng K."/>
            <person name="Yates T.B."/>
            <person name="Jawdy S."/>
            <person name="Cereghino C."/>
            <person name="Smart L.B."/>
            <person name="Muchero W."/>
        </authorList>
    </citation>
    <scope>NUCLEOTIDE SEQUENCE</scope>
    <source>
        <tissue evidence="1">Shoot tip</tissue>
    </source>
</reference>
<keyword evidence="2" id="KW-1185">Reference proteome</keyword>
<evidence type="ECO:0000313" key="2">
    <source>
        <dbReference type="Proteomes" id="UP001151752"/>
    </source>
</evidence>
<organism evidence="1 2">
    <name type="scientific">Salix koriyanagi</name>
    <dbReference type="NCBI Taxonomy" id="2511006"/>
    <lineage>
        <taxon>Eukaryota</taxon>
        <taxon>Viridiplantae</taxon>
        <taxon>Streptophyta</taxon>
        <taxon>Embryophyta</taxon>
        <taxon>Tracheophyta</taxon>
        <taxon>Spermatophyta</taxon>
        <taxon>Magnoliopsida</taxon>
        <taxon>eudicotyledons</taxon>
        <taxon>Gunneridae</taxon>
        <taxon>Pentapetalae</taxon>
        <taxon>rosids</taxon>
        <taxon>fabids</taxon>
        <taxon>Malpighiales</taxon>
        <taxon>Salicaceae</taxon>
        <taxon>Saliceae</taxon>
        <taxon>Salix</taxon>
    </lineage>
</organism>
<reference evidence="1" key="1">
    <citation type="submission" date="2022-11" db="EMBL/GenBank/DDBJ databases">
        <authorList>
            <person name="Hyden B.L."/>
            <person name="Feng K."/>
            <person name="Yates T."/>
            <person name="Jawdy S."/>
            <person name="Smart L.B."/>
            <person name="Muchero W."/>
        </authorList>
    </citation>
    <scope>NUCLEOTIDE SEQUENCE</scope>
    <source>
        <tissue evidence="1">Shoot tip</tissue>
    </source>
</reference>
<dbReference type="AlphaFoldDB" id="A0A9Q0X3N3"/>
<protein>
    <submittedName>
        <fullName evidence="1">Uncharacterized protein</fullName>
    </submittedName>
</protein>
<gene>
    <name evidence="1" type="ORF">OIU74_002209</name>
</gene>
<dbReference type="EMBL" id="JAPFFM010000001">
    <property type="protein sequence ID" value="KAJ6778366.1"/>
    <property type="molecule type" value="Genomic_DNA"/>
</dbReference>